<dbReference type="SUPFAM" id="SSF47473">
    <property type="entry name" value="EF-hand"/>
    <property type="match status" value="1"/>
</dbReference>
<organism evidence="5 6">
    <name type="scientific">Aplysia californica</name>
    <name type="common">California sea hare</name>
    <dbReference type="NCBI Taxonomy" id="6500"/>
    <lineage>
        <taxon>Eukaryota</taxon>
        <taxon>Metazoa</taxon>
        <taxon>Spiralia</taxon>
        <taxon>Lophotrochozoa</taxon>
        <taxon>Mollusca</taxon>
        <taxon>Gastropoda</taxon>
        <taxon>Heterobranchia</taxon>
        <taxon>Euthyneura</taxon>
        <taxon>Tectipleura</taxon>
        <taxon>Aplysiida</taxon>
        <taxon>Aplysioidea</taxon>
        <taxon>Aplysiidae</taxon>
        <taxon>Aplysia</taxon>
    </lineage>
</organism>
<name>A0ABM0JVC5_APLCA</name>
<dbReference type="Pfam" id="PF13202">
    <property type="entry name" value="EF-hand_5"/>
    <property type="match status" value="1"/>
</dbReference>
<keyword evidence="3" id="KW-0106">Calcium</keyword>
<evidence type="ECO:0000256" key="2">
    <source>
        <dbReference type="ARBA" id="ARBA00022737"/>
    </source>
</evidence>
<evidence type="ECO:0000256" key="3">
    <source>
        <dbReference type="ARBA" id="ARBA00022837"/>
    </source>
</evidence>
<dbReference type="InterPro" id="IPR018247">
    <property type="entry name" value="EF_Hand_1_Ca_BS"/>
</dbReference>
<feature type="domain" description="EF-hand" evidence="4">
    <location>
        <begin position="1"/>
        <end position="24"/>
    </location>
</feature>
<dbReference type="RefSeq" id="XP_005102401.2">
    <property type="nucleotide sequence ID" value="XM_005102344.2"/>
</dbReference>
<protein>
    <submittedName>
        <fullName evidence="6 7">Calcyphosin-like protein</fullName>
    </submittedName>
</protein>
<dbReference type="InterPro" id="IPR011992">
    <property type="entry name" value="EF-hand-dom_pair"/>
</dbReference>
<dbReference type="PANTHER" id="PTHR34524:SF6">
    <property type="entry name" value="CALCYPHOSINE LIKE"/>
    <property type="match status" value="1"/>
</dbReference>
<feature type="domain" description="EF-hand" evidence="4">
    <location>
        <begin position="61"/>
        <end position="96"/>
    </location>
</feature>
<reference evidence="6 7" key="1">
    <citation type="submission" date="2025-05" db="UniProtKB">
        <authorList>
            <consortium name="RefSeq"/>
        </authorList>
    </citation>
    <scope>IDENTIFICATION</scope>
</reference>
<dbReference type="Proteomes" id="UP000694888">
    <property type="component" value="Unplaced"/>
</dbReference>
<evidence type="ECO:0000313" key="5">
    <source>
        <dbReference type="Proteomes" id="UP000694888"/>
    </source>
</evidence>
<sequence>MDDDGSKTLSFDEFKKGIRDVGVNLSQEKEYELFRQFDRDGQGTINFDEFLRTVQPQMNDRRKKLVVAAFAKMDKTGDGIINEMDMKNVYNVEKHPKFMSGEWSKTKVLQEYLKTFEGDSRDKDGVVTLDEFMSYYASISCSIDNDAYFDLMMRNSWGMDLGV</sequence>
<dbReference type="Pfam" id="PF13833">
    <property type="entry name" value="EF-hand_8"/>
    <property type="match status" value="1"/>
</dbReference>
<keyword evidence="5" id="KW-1185">Reference proteome</keyword>
<evidence type="ECO:0000259" key="4">
    <source>
        <dbReference type="PROSITE" id="PS50222"/>
    </source>
</evidence>
<dbReference type="PROSITE" id="PS50222">
    <property type="entry name" value="EF_HAND_2"/>
    <property type="match status" value="3"/>
</dbReference>
<accession>A0ABM0JVC5</accession>
<proteinExistence type="predicted"/>
<dbReference type="InterPro" id="IPR051581">
    <property type="entry name" value="Ca-bind"/>
</dbReference>
<gene>
    <name evidence="6 7" type="primary">LOC101855577</name>
</gene>
<dbReference type="PANTHER" id="PTHR34524">
    <property type="entry name" value="CALCYPHOSIN"/>
    <property type="match status" value="1"/>
</dbReference>
<evidence type="ECO:0000256" key="1">
    <source>
        <dbReference type="ARBA" id="ARBA00022723"/>
    </source>
</evidence>
<evidence type="ECO:0000313" key="6">
    <source>
        <dbReference type="RefSeq" id="XP_005102401.2"/>
    </source>
</evidence>
<dbReference type="CDD" id="cd00051">
    <property type="entry name" value="EFh"/>
    <property type="match status" value="1"/>
</dbReference>
<evidence type="ECO:0000313" key="7">
    <source>
        <dbReference type="RefSeq" id="XP_035826695.1"/>
    </source>
</evidence>
<dbReference type="GeneID" id="101855577"/>
<keyword evidence="2" id="KW-0677">Repeat</keyword>
<dbReference type="SMART" id="SM00054">
    <property type="entry name" value="EFh"/>
    <property type="match status" value="4"/>
</dbReference>
<feature type="domain" description="EF-hand" evidence="4">
    <location>
        <begin position="25"/>
        <end position="60"/>
    </location>
</feature>
<dbReference type="RefSeq" id="XP_035826695.1">
    <property type="nucleotide sequence ID" value="XM_035970802.1"/>
</dbReference>
<dbReference type="InterPro" id="IPR002048">
    <property type="entry name" value="EF_hand_dom"/>
</dbReference>
<dbReference type="PROSITE" id="PS00018">
    <property type="entry name" value="EF_HAND_1"/>
    <property type="match status" value="1"/>
</dbReference>
<keyword evidence="1" id="KW-0479">Metal-binding</keyword>
<dbReference type="Gene3D" id="1.10.238.10">
    <property type="entry name" value="EF-hand"/>
    <property type="match status" value="2"/>
</dbReference>